<dbReference type="CDD" id="cd07323">
    <property type="entry name" value="LAM"/>
    <property type="match status" value="1"/>
</dbReference>
<dbReference type="SUPFAM" id="SSF46785">
    <property type="entry name" value="Winged helix' DNA-binding domain"/>
    <property type="match status" value="1"/>
</dbReference>
<feature type="compositionally biased region" description="Acidic residues" evidence="3">
    <location>
        <begin position="330"/>
        <end position="343"/>
    </location>
</feature>
<feature type="transmembrane region" description="Helical" evidence="4">
    <location>
        <begin position="920"/>
        <end position="947"/>
    </location>
</feature>
<proteinExistence type="predicted"/>
<dbReference type="AlphaFoldDB" id="A0A1Q9F446"/>
<evidence type="ECO:0000256" key="3">
    <source>
        <dbReference type="SAM" id="MobiDB-lite"/>
    </source>
</evidence>
<evidence type="ECO:0000256" key="2">
    <source>
        <dbReference type="PROSITE-ProRule" id="PRU00332"/>
    </source>
</evidence>
<dbReference type="InterPro" id="IPR006630">
    <property type="entry name" value="La_HTH"/>
</dbReference>
<evidence type="ECO:0000259" key="5">
    <source>
        <dbReference type="PROSITE" id="PS50961"/>
    </source>
</evidence>
<keyword evidence="7" id="KW-1185">Reference proteome</keyword>
<evidence type="ECO:0000313" key="6">
    <source>
        <dbReference type="EMBL" id="OLQ14458.1"/>
    </source>
</evidence>
<keyword evidence="4" id="KW-1133">Transmembrane helix</keyword>
<feature type="domain" description="HTH La-type RNA-binding" evidence="5">
    <location>
        <begin position="185"/>
        <end position="276"/>
    </location>
</feature>
<protein>
    <recommendedName>
        <fullName evidence="5">HTH La-type RNA-binding domain-containing protein</fullName>
    </recommendedName>
</protein>
<dbReference type="OrthoDB" id="442124at2759"/>
<feature type="transmembrane region" description="Helical" evidence="4">
    <location>
        <begin position="883"/>
        <end position="908"/>
    </location>
</feature>
<comment type="caution">
    <text evidence="6">The sequence shown here is derived from an EMBL/GenBank/DDBJ whole genome shotgun (WGS) entry which is preliminary data.</text>
</comment>
<name>A0A1Q9F446_SYMMI</name>
<evidence type="ECO:0000256" key="1">
    <source>
        <dbReference type="ARBA" id="ARBA00022884"/>
    </source>
</evidence>
<keyword evidence="4" id="KW-0472">Membrane</keyword>
<dbReference type="EMBL" id="LSRX01000015">
    <property type="protein sequence ID" value="OLQ14458.1"/>
    <property type="molecule type" value="Genomic_DNA"/>
</dbReference>
<sequence length="954" mass="105762">MWRGGGSPEVLWEKLPRGVVGEAAGDGASPRKQKQSLIVYEEKEDGTFGEGMDLSFYLSQELRLTFRTEGNENEQGYENVSSWRARRLSVWRDFKRPARAVEEAGLRHKAAEDCLVAGCVGIRETLQREELNRFDFTFAAQGFQTTLPSEKLAPTTPCFSRKINKSCGAMESMADSTEGPGAEDESRRQLRLGRICRQLEFYFSDSNLARDFILREVLTDGRGGVELAWLLECPKLRAWGATPAELKEAVRMSSKLELLEAEADTDKLAWVRRKIADPEALPEVVEDPGRAGGTVLIVTCGTKRPLKTPSAGVRFDSDTGSSEGTRSDAESEEEASAGGDGDETGPRGAVRRAVRDLGAPRGAVLGASDPNSFGEVVVAMAPFSGDNVLQVPQELAPGHARPVFGAQRAKALQLLPNRVRRELSSIPATKHRLQAPPASSCPWLEAGEGWQSWRECSGTPQGWRSEWKKRCASRRLCEDEEVAYVPLTAKKEYPLDAGMMVLGQPACNKDMGRPGEKKAGRERRALVNMHHSRDRPPSFDWAMARGHWGTATFPTAPADGRFGRGLLTEEEQCDKCKTGEHCLDSPLLVAGAPSLVVPPARAATRMGANLCSQQGAFSSCTACTTIDAADWIFCLDTHGQVETKRLRKAKDKFAKETLELDPSRLETLTMDLFQAHDLNGDGFLQEMELITLNERIAMLHHGKGAFELQEVRDTYSRLFRTKLDPQGRPVPFEIFRRYARGVLEELDQDPEAQEMILEQFVAEVKAEAKGTSPELPKVESQESLANSLPDEFTPVTIAKSKCTDRDLMQLNEELVRGVPLRQTLQSWGGLWRLKPVEMDPVQQARIYQFSRQVSRLDKFLSHAWHTPGWRKFLSLLVQSGSPFMLACWTIGTSLAFALCMLDVLPLFYTTRTWSQQQDMAVGCWVTLAGLVSGIGVLSVSANLHVLWSAPYLSR</sequence>
<organism evidence="6 7">
    <name type="scientific">Symbiodinium microadriaticum</name>
    <name type="common">Dinoflagellate</name>
    <name type="synonym">Zooxanthella microadriatica</name>
    <dbReference type="NCBI Taxonomy" id="2951"/>
    <lineage>
        <taxon>Eukaryota</taxon>
        <taxon>Sar</taxon>
        <taxon>Alveolata</taxon>
        <taxon>Dinophyceae</taxon>
        <taxon>Suessiales</taxon>
        <taxon>Symbiodiniaceae</taxon>
        <taxon>Symbiodinium</taxon>
    </lineage>
</organism>
<dbReference type="Proteomes" id="UP000186817">
    <property type="component" value="Unassembled WGS sequence"/>
</dbReference>
<dbReference type="PROSITE" id="PS50961">
    <property type="entry name" value="HTH_LA"/>
    <property type="match status" value="1"/>
</dbReference>
<feature type="region of interest" description="Disordered" evidence="3">
    <location>
        <begin position="308"/>
        <end position="348"/>
    </location>
</feature>
<accession>A0A1Q9F446</accession>
<dbReference type="InterPro" id="IPR036388">
    <property type="entry name" value="WH-like_DNA-bd_sf"/>
</dbReference>
<reference evidence="6 7" key="1">
    <citation type="submission" date="2016-02" db="EMBL/GenBank/DDBJ databases">
        <title>Genome analysis of coral dinoflagellate symbionts highlights evolutionary adaptations to a symbiotic lifestyle.</title>
        <authorList>
            <person name="Aranda M."/>
            <person name="Li Y."/>
            <person name="Liew Y.J."/>
            <person name="Baumgarten S."/>
            <person name="Simakov O."/>
            <person name="Wilson M."/>
            <person name="Piel J."/>
            <person name="Ashoor H."/>
            <person name="Bougouffa S."/>
            <person name="Bajic V.B."/>
            <person name="Ryu T."/>
            <person name="Ravasi T."/>
            <person name="Bayer T."/>
            <person name="Micklem G."/>
            <person name="Kim H."/>
            <person name="Bhak J."/>
            <person name="Lajeunesse T.C."/>
            <person name="Voolstra C.R."/>
        </authorList>
    </citation>
    <scope>NUCLEOTIDE SEQUENCE [LARGE SCALE GENOMIC DNA]</scope>
    <source>
        <strain evidence="6 7">CCMP2467</strain>
    </source>
</reference>
<dbReference type="GO" id="GO:0003723">
    <property type="term" value="F:RNA binding"/>
    <property type="evidence" value="ECO:0007669"/>
    <property type="project" value="UniProtKB-UniRule"/>
</dbReference>
<dbReference type="InterPro" id="IPR036390">
    <property type="entry name" value="WH_DNA-bd_sf"/>
</dbReference>
<dbReference type="InterPro" id="IPR018247">
    <property type="entry name" value="EF_Hand_1_Ca_BS"/>
</dbReference>
<dbReference type="Pfam" id="PF05383">
    <property type="entry name" value="La"/>
    <property type="match status" value="1"/>
</dbReference>
<keyword evidence="4" id="KW-0812">Transmembrane</keyword>
<dbReference type="Gene3D" id="1.10.10.10">
    <property type="entry name" value="Winged helix-like DNA-binding domain superfamily/Winged helix DNA-binding domain"/>
    <property type="match status" value="1"/>
</dbReference>
<evidence type="ECO:0000313" key="7">
    <source>
        <dbReference type="Proteomes" id="UP000186817"/>
    </source>
</evidence>
<dbReference type="SMART" id="SM00715">
    <property type="entry name" value="LA"/>
    <property type="match status" value="1"/>
</dbReference>
<keyword evidence="1 2" id="KW-0694">RNA-binding</keyword>
<gene>
    <name evidence="6" type="ORF">AK812_SmicGene1437</name>
</gene>
<dbReference type="PROSITE" id="PS00018">
    <property type="entry name" value="EF_HAND_1"/>
    <property type="match status" value="1"/>
</dbReference>
<evidence type="ECO:0000256" key="4">
    <source>
        <dbReference type="SAM" id="Phobius"/>
    </source>
</evidence>